<dbReference type="AlphaFoldDB" id="A0A1B0A9M5"/>
<reference evidence="1" key="2">
    <citation type="submission" date="2020-05" db="UniProtKB">
        <authorList>
            <consortium name="EnsemblMetazoa"/>
        </authorList>
    </citation>
    <scope>IDENTIFICATION</scope>
    <source>
        <strain evidence="1">IAEA</strain>
    </source>
</reference>
<protein>
    <submittedName>
        <fullName evidence="1">Uncharacterized protein</fullName>
    </submittedName>
</protein>
<organism evidence="1 2">
    <name type="scientific">Glossina pallidipes</name>
    <name type="common">Tsetse fly</name>
    <dbReference type="NCBI Taxonomy" id="7398"/>
    <lineage>
        <taxon>Eukaryota</taxon>
        <taxon>Metazoa</taxon>
        <taxon>Ecdysozoa</taxon>
        <taxon>Arthropoda</taxon>
        <taxon>Hexapoda</taxon>
        <taxon>Insecta</taxon>
        <taxon>Pterygota</taxon>
        <taxon>Neoptera</taxon>
        <taxon>Endopterygota</taxon>
        <taxon>Diptera</taxon>
        <taxon>Brachycera</taxon>
        <taxon>Muscomorpha</taxon>
        <taxon>Hippoboscoidea</taxon>
        <taxon>Glossinidae</taxon>
        <taxon>Glossina</taxon>
    </lineage>
</organism>
<evidence type="ECO:0000313" key="2">
    <source>
        <dbReference type="Proteomes" id="UP000092445"/>
    </source>
</evidence>
<accession>A0A1B0A9M5</accession>
<reference evidence="2" key="1">
    <citation type="submission" date="2014-03" db="EMBL/GenBank/DDBJ databases">
        <authorList>
            <person name="Aksoy S."/>
            <person name="Warren W."/>
            <person name="Wilson R.K."/>
        </authorList>
    </citation>
    <scope>NUCLEOTIDE SEQUENCE [LARGE SCALE GENOMIC DNA]</scope>
    <source>
        <strain evidence="2">IAEA</strain>
    </source>
</reference>
<name>A0A1B0A9M5_GLOPL</name>
<dbReference type="Proteomes" id="UP000092445">
    <property type="component" value="Unassembled WGS sequence"/>
</dbReference>
<keyword evidence="2" id="KW-1185">Reference proteome</keyword>
<dbReference type="EnsemblMetazoa" id="GPAI038652-RA">
    <property type="protein sequence ID" value="GPAI038652-PA"/>
    <property type="gene ID" value="GPAI038652"/>
</dbReference>
<dbReference type="VEuPathDB" id="VectorBase:GPAI038652"/>
<sequence length="112" mass="13001">MEIDDRVHDILQSIKILQICSMKTALLDSNRMPIYSHLHINNKGSCMRFIRYRLSGLGNSLLHLLVVINVKRFSQTGKSIGRNSKRRWDDYQSNFDILILRTQYASGSKLSF</sequence>
<evidence type="ECO:0000313" key="1">
    <source>
        <dbReference type="EnsemblMetazoa" id="GPAI038652-PA"/>
    </source>
</evidence>
<proteinExistence type="predicted"/>